<reference evidence="2 3" key="1">
    <citation type="submission" date="2023-02" db="EMBL/GenBank/DDBJ databases">
        <title>LHISI_Scaffold_Assembly.</title>
        <authorList>
            <person name="Stuart O.P."/>
            <person name="Cleave R."/>
            <person name="Magrath M.J.L."/>
            <person name="Mikheyev A.S."/>
        </authorList>
    </citation>
    <scope>NUCLEOTIDE SEQUENCE [LARGE SCALE GENOMIC DNA]</scope>
    <source>
        <strain evidence="2">Daus_M_001</strain>
        <tissue evidence="2">Leg muscle</tissue>
    </source>
</reference>
<proteinExistence type="predicted"/>
<feature type="region of interest" description="Disordered" evidence="1">
    <location>
        <begin position="141"/>
        <end position="160"/>
    </location>
</feature>
<keyword evidence="3" id="KW-1185">Reference proteome</keyword>
<evidence type="ECO:0000313" key="2">
    <source>
        <dbReference type="EMBL" id="KAJ8873408.1"/>
    </source>
</evidence>
<accession>A0ABQ9GMZ9</accession>
<name>A0ABQ9GMZ9_9NEOP</name>
<protein>
    <submittedName>
        <fullName evidence="2">Uncharacterized protein</fullName>
    </submittedName>
</protein>
<dbReference type="EMBL" id="JARBHB010000010">
    <property type="protein sequence ID" value="KAJ8873408.1"/>
    <property type="molecule type" value="Genomic_DNA"/>
</dbReference>
<evidence type="ECO:0000256" key="1">
    <source>
        <dbReference type="SAM" id="MobiDB-lite"/>
    </source>
</evidence>
<sequence length="733" mass="80522">MEQSLYPNVMADIAERRLILAILQTHMRNAGRPRSVRTVRLEVVICQHIYDMPSTNTCSIARQMDVSHLTLWEVPRNTVGYDMAPEVMFHWVALNNASTANKRDFIPRKTRLIRGPCLSSRPTIVIIPIGELLISSPRLGSGNGRTPRKLADQRHRPARSPIAKIRSEPAGDRTRFALVGGEQSNRSAVRWGGVEKGVGCSRLAVFAGYTKLPHPPCELLQVFRGLVSRGASTQHAWGCGGVVNRLHRAQHAWGCGGVVNRLHRAQHAWGCGGVVNRLHRAQHAWGCGGVVNRLHRAQHAWGCGGVVNRLHRAQHAWGCGGVVNRLHRAQHAWGCGGVVNRLHRAQHAWGCGGVVNRLHRAQHAWGCGGVVNRLHRAQHAWGCGGVVNRLHRAQHSWGCGGVVNRLHRAQHAWGCGGVVNRLHRAQHAWGCGGVVNRLHRAQHAWGCGGVVNRLHRAQHAWGCGGVVNRLHRAQHAWGCGGVVNRLHRAQHAWGCGGVVNRLHRAQHAWGCGGVVNRLHRAQHAWGCGGVVNRLHRAQHAWGCGGVVDRLHRAQHAWGCGGVVNRLHRAQHAWGCGGVVDRLHRAQHAWGCGGVVDRLLSPGRIGFNSQRGRPRNFRMDLPFSPIFHSGAAPYSTCFTLMRCQDLDAKGRPNLLISPKVLHNLARLKLRSKRVIRATLTRVPSAPSPLRAVQCLVELLVLMRLSALIARGGGISSEQKFNKASDNCEVTVKGL</sequence>
<gene>
    <name evidence="2" type="ORF">PR048_024224</name>
</gene>
<comment type="caution">
    <text evidence="2">The sequence shown here is derived from an EMBL/GenBank/DDBJ whole genome shotgun (WGS) entry which is preliminary data.</text>
</comment>
<organism evidence="2 3">
    <name type="scientific">Dryococelus australis</name>
    <dbReference type="NCBI Taxonomy" id="614101"/>
    <lineage>
        <taxon>Eukaryota</taxon>
        <taxon>Metazoa</taxon>
        <taxon>Ecdysozoa</taxon>
        <taxon>Arthropoda</taxon>
        <taxon>Hexapoda</taxon>
        <taxon>Insecta</taxon>
        <taxon>Pterygota</taxon>
        <taxon>Neoptera</taxon>
        <taxon>Polyneoptera</taxon>
        <taxon>Phasmatodea</taxon>
        <taxon>Verophasmatodea</taxon>
        <taxon>Anareolatae</taxon>
        <taxon>Phasmatidae</taxon>
        <taxon>Eurycanthinae</taxon>
        <taxon>Dryococelus</taxon>
    </lineage>
</organism>
<evidence type="ECO:0000313" key="3">
    <source>
        <dbReference type="Proteomes" id="UP001159363"/>
    </source>
</evidence>
<dbReference type="Proteomes" id="UP001159363">
    <property type="component" value="Chromosome 9"/>
</dbReference>